<evidence type="ECO:0000256" key="2">
    <source>
        <dbReference type="SAM" id="Phobius"/>
    </source>
</evidence>
<evidence type="ECO:0000313" key="3">
    <source>
        <dbReference type="EMBL" id="PAK78557.1"/>
    </source>
</evidence>
<feature type="compositionally biased region" description="Polar residues" evidence="1">
    <location>
        <begin position="18"/>
        <end position="30"/>
    </location>
</feature>
<keyword evidence="2" id="KW-0812">Transmembrane</keyword>
<sequence length="134" mass="14223">MTGPKNRIFSGLHDNHVENSIMSEQETQSRVDGAAPLHDGQAPVVQAPQQADESQPAAPSNAAVHTQTHEALAEPVHVLPASKPDNPAPVQHPVAPPAHNPGMTFKEFSQMAGAMVFVVCFVALGLHAIYYAGY</sequence>
<dbReference type="AlphaFoldDB" id="A0A269XZ27"/>
<reference evidence="3 4" key="1">
    <citation type="submission" date="2017-04" db="EMBL/GenBank/DDBJ databases">
        <title>Kefir bacterial isolates.</title>
        <authorList>
            <person name="Kim Y."/>
            <person name="Blasche S."/>
            <person name="Patil K.R."/>
        </authorList>
    </citation>
    <scope>NUCLEOTIDE SEQUENCE [LARGE SCALE GENOMIC DNA]</scope>
    <source>
        <strain evidence="3 4">KR</strain>
    </source>
</reference>
<proteinExistence type="predicted"/>
<organism evidence="3 4">
    <name type="scientific">Acetobacter fabarum</name>
    <dbReference type="NCBI Taxonomy" id="483199"/>
    <lineage>
        <taxon>Bacteria</taxon>
        <taxon>Pseudomonadati</taxon>
        <taxon>Pseudomonadota</taxon>
        <taxon>Alphaproteobacteria</taxon>
        <taxon>Acetobacterales</taxon>
        <taxon>Acetobacteraceae</taxon>
        <taxon>Acetobacter</taxon>
    </lineage>
</organism>
<name>A0A269XZ27_9PROT</name>
<evidence type="ECO:0000256" key="1">
    <source>
        <dbReference type="SAM" id="MobiDB-lite"/>
    </source>
</evidence>
<feature type="compositionally biased region" description="Low complexity" evidence="1">
    <location>
        <begin position="41"/>
        <end position="51"/>
    </location>
</feature>
<protein>
    <submittedName>
        <fullName evidence="3">Uncharacterized protein</fullName>
    </submittedName>
</protein>
<feature type="transmembrane region" description="Helical" evidence="2">
    <location>
        <begin position="112"/>
        <end position="132"/>
    </location>
</feature>
<accession>A0A269XZ27</accession>
<evidence type="ECO:0000313" key="4">
    <source>
        <dbReference type="Proteomes" id="UP000216151"/>
    </source>
</evidence>
<dbReference type="Proteomes" id="UP000216151">
    <property type="component" value="Unassembled WGS sequence"/>
</dbReference>
<comment type="caution">
    <text evidence="3">The sequence shown here is derived from an EMBL/GenBank/DDBJ whole genome shotgun (WGS) entry which is preliminary data.</text>
</comment>
<feature type="region of interest" description="Disordered" evidence="1">
    <location>
        <begin position="1"/>
        <end position="98"/>
    </location>
</feature>
<gene>
    <name evidence="3" type="ORF">B8X00_05480</name>
</gene>
<keyword evidence="4" id="KW-1185">Reference proteome</keyword>
<keyword evidence="2" id="KW-0472">Membrane</keyword>
<keyword evidence="2" id="KW-1133">Transmembrane helix</keyword>
<dbReference type="EMBL" id="NCXK01000004">
    <property type="protein sequence ID" value="PAK78557.1"/>
    <property type="molecule type" value="Genomic_DNA"/>
</dbReference>